<organism evidence="1 2">
    <name type="scientific">Fomitopsis schrenkii</name>
    <name type="common">Brown rot fungus</name>
    <dbReference type="NCBI Taxonomy" id="2126942"/>
    <lineage>
        <taxon>Eukaryota</taxon>
        <taxon>Fungi</taxon>
        <taxon>Dikarya</taxon>
        <taxon>Basidiomycota</taxon>
        <taxon>Agaricomycotina</taxon>
        <taxon>Agaricomycetes</taxon>
        <taxon>Polyporales</taxon>
        <taxon>Fomitopsis</taxon>
    </lineage>
</organism>
<protein>
    <submittedName>
        <fullName evidence="1">Uncharacterized protein</fullName>
    </submittedName>
</protein>
<dbReference type="HOGENOM" id="CLU_2277528_0_0_1"/>
<dbReference type="Proteomes" id="UP000015241">
    <property type="component" value="Unassembled WGS sequence"/>
</dbReference>
<reference evidence="1 2" key="1">
    <citation type="journal article" date="2012" name="Science">
        <title>The Paleozoic origin of enzymatic lignin decomposition reconstructed from 31 fungal genomes.</title>
        <authorList>
            <person name="Floudas D."/>
            <person name="Binder M."/>
            <person name="Riley R."/>
            <person name="Barry K."/>
            <person name="Blanchette R.A."/>
            <person name="Henrissat B."/>
            <person name="Martinez A.T."/>
            <person name="Otillar R."/>
            <person name="Spatafora J.W."/>
            <person name="Yadav J.S."/>
            <person name="Aerts A."/>
            <person name="Benoit I."/>
            <person name="Boyd A."/>
            <person name="Carlson A."/>
            <person name="Copeland A."/>
            <person name="Coutinho P.M."/>
            <person name="de Vries R.P."/>
            <person name="Ferreira P."/>
            <person name="Findley K."/>
            <person name="Foster B."/>
            <person name="Gaskell J."/>
            <person name="Glotzer D."/>
            <person name="Gorecki P."/>
            <person name="Heitman J."/>
            <person name="Hesse C."/>
            <person name="Hori C."/>
            <person name="Igarashi K."/>
            <person name="Jurgens J.A."/>
            <person name="Kallen N."/>
            <person name="Kersten P."/>
            <person name="Kohler A."/>
            <person name="Kuees U."/>
            <person name="Kumar T.K.A."/>
            <person name="Kuo A."/>
            <person name="LaButti K."/>
            <person name="Larrondo L.F."/>
            <person name="Lindquist E."/>
            <person name="Ling A."/>
            <person name="Lombard V."/>
            <person name="Lucas S."/>
            <person name="Lundell T."/>
            <person name="Martin R."/>
            <person name="McLaughlin D.J."/>
            <person name="Morgenstern I."/>
            <person name="Morin E."/>
            <person name="Murat C."/>
            <person name="Nagy L.G."/>
            <person name="Nolan M."/>
            <person name="Ohm R.A."/>
            <person name="Patyshakuliyeva A."/>
            <person name="Rokas A."/>
            <person name="Ruiz-Duenas F.J."/>
            <person name="Sabat G."/>
            <person name="Salamov A."/>
            <person name="Samejima M."/>
            <person name="Schmutz J."/>
            <person name="Slot J.C."/>
            <person name="St John F."/>
            <person name="Stenlid J."/>
            <person name="Sun H."/>
            <person name="Sun S."/>
            <person name="Syed K."/>
            <person name="Tsang A."/>
            <person name="Wiebenga A."/>
            <person name="Young D."/>
            <person name="Pisabarro A."/>
            <person name="Eastwood D.C."/>
            <person name="Martin F."/>
            <person name="Cullen D."/>
            <person name="Grigoriev I.V."/>
            <person name="Hibbett D.S."/>
        </authorList>
    </citation>
    <scope>NUCLEOTIDE SEQUENCE</scope>
    <source>
        <strain evidence="2">FP-58527</strain>
    </source>
</reference>
<dbReference type="InParanoid" id="S8EGF9"/>
<dbReference type="EMBL" id="KE504136">
    <property type="protein sequence ID" value="EPT02274.1"/>
    <property type="molecule type" value="Genomic_DNA"/>
</dbReference>
<dbReference type="AlphaFoldDB" id="S8EGF9"/>
<evidence type="ECO:0000313" key="1">
    <source>
        <dbReference type="EMBL" id="EPT02274.1"/>
    </source>
</evidence>
<gene>
    <name evidence="1" type="ORF">FOMPIDRAFT_1047974</name>
</gene>
<proteinExistence type="predicted"/>
<sequence length="102" mass="11740">MEAHRRLFTEAENIPQIASGLTDEEMKRLDLDRCILVRRYIIYNCGKGELEGTEVRQFPRRPPEWPRVKVTDMSQLGSVSEVKNVDWPCHARCPHAGAPEAH</sequence>
<keyword evidence="2" id="KW-1185">Reference proteome</keyword>
<evidence type="ECO:0000313" key="2">
    <source>
        <dbReference type="Proteomes" id="UP000015241"/>
    </source>
</evidence>
<name>S8EGF9_FOMSC</name>
<accession>S8EGF9</accession>